<comment type="caution">
    <text evidence="1">The sequence shown here is derived from an EMBL/GenBank/DDBJ whole genome shotgun (WGS) entry which is preliminary data.</text>
</comment>
<dbReference type="RefSeq" id="WP_259507598.1">
    <property type="nucleotide sequence ID" value="NZ_JANLCM010000001.1"/>
</dbReference>
<dbReference type="EMBL" id="JANLCM010000001">
    <property type="protein sequence ID" value="MCS5718603.1"/>
    <property type="molecule type" value="Genomic_DNA"/>
</dbReference>
<gene>
    <name evidence="1" type="ORF">N1027_10705</name>
</gene>
<sequence length="266" mass="29627">MNPEILTLLCTYRSADVLDGSVDVVAPQALGAVAAPLLADAGYRRQDYWETTRTFRVGDACSRVSYSDFSAETKQVVISILDEAAPRAEGNAQRRITATRTALVRDERGARSWLRRAVEVARDQIPDLSAEEEARIPAPVRSTVPARPPRREDVAIQRALERASAEDDARVVLSRWLPTLPDGPHPLPEVWEAFDAARQQSKGGLDAYPGALLIGRNAFYRIAAELADVRSVGARRRVLEIPYELRVRSLLRRRQLVAALRLQRAR</sequence>
<reference evidence="1" key="1">
    <citation type="submission" date="2022-08" db="EMBL/GenBank/DDBJ databases">
        <authorList>
            <person name="Deng Y."/>
            <person name="Han X.-F."/>
            <person name="Zhang Y.-Q."/>
        </authorList>
    </citation>
    <scope>NUCLEOTIDE SEQUENCE</scope>
    <source>
        <strain evidence="1">CPCC 205763</strain>
    </source>
</reference>
<organism evidence="1 2">
    <name type="scientific">Herbiconiux aconitum</name>
    <dbReference type="NCBI Taxonomy" id="2970913"/>
    <lineage>
        <taxon>Bacteria</taxon>
        <taxon>Bacillati</taxon>
        <taxon>Actinomycetota</taxon>
        <taxon>Actinomycetes</taxon>
        <taxon>Micrococcales</taxon>
        <taxon>Microbacteriaceae</taxon>
        <taxon>Herbiconiux</taxon>
    </lineage>
</organism>
<evidence type="ECO:0000313" key="2">
    <source>
        <dbReference type="Proteomes" id="UP001165584"/>
    </source>
</evidence>
<evidence type="ECO:0000313" key="1">
    <source>
        <dbReference type="EMBL" id="MCS5718603.1"/>
    </source>
</evidence>
<proteinExistence type="predicted"/>
<name>A0ABT2GQV6_9MICO</name>
<protein>
    <submittedName>
        <fullName evidence="1">Uncharacterized protein</fullName>
    </submittedName>
</protein>
<dbReference type="Proteomes" id="UP001165584">
    <property type="component" value="Unassembled WGS sequence"/>
</dbReference>
<keyword evidence="2" id="KW-1185">Reference proteome</keyword>
<accession>A0ABT2GQV6</accession>